<organism evidence="15 16">
    <name type="scientific">Rhizobium oryzicola</name>
    <dbReference type="NCBI Taxonomy" id="1232668"/>
    <lineage>
        <taxon>Bacteria</taxon>
        <taxon>Pseudomonadati</taxon>
        <taxon>Pseudomonadota</taxon>
        <taxon>Alphaproteobacteria</taxon>
        <taxon>Hyphomicrobiales</taxon>
        <taxon>Rhizobiaceae</taxon>
        <taxon>Rhizobium/Agrobacterium group</taxon>
        <taxon>Rhizobium</taxon>
    </lineage>
</organism>
<evidence type="ECO:0000256" key="11">
    <source>
        <dbReference type="ARBA" id="ARBA00023012"/>
    </source>
</evidence>
<evidence type="ECO:0000313" key="15">
    <source>
        <dbReference type="EMBL" id="MDO1584933.1"/>
    </source>
</evidence>
<keyword evidence="10 13" id="KW-1133">Transmembrane helix</keyword>
<proteinExistence type="predicted"/>
<dbReference type="Gene3D" id="3.30.565.10">
    <property type="entry name" value="Histidine kinase-like ATPase, C-terminal domain"/>
    <property type="match status" value="1"/>
</dbReference>
<comment type="catalytic activity">
    <reaction evidence="1">
        <text>ATP + protein L-histidine = ADP + protein N-phospho-L-histidine.</text>
        <dbReference type="EC" id="2.7.13.3"/>
    </reaction>
</comment>
<dbReference type="RefSeq" id="WP_302079195.1">
    <property type="nucleotide sequence ID" value="NZ_JAUKWQ010000011.1"/>
</dbReference>
<dbReference type="CDD" id="cd00082">
    <property type="entry name" value="HisKA"/>
    <property type="match status" value="1"/>
</dbReference>
<dbReference type="SUPFAM" id="SSF52402">
    <property type="entry name" value="Adenine nucleotide alpha hydrolases-like"/>
    <property type="match status" value="1"/>
</dbReference>
<name>A0ABT8T454_9HYPH</name>
<dbReference type="InterPro" id="IPR005467">
    <property type="entry name" value="His_kinase_dom"/>
</dbReference>
<keyword evidence="6 13" id="KW-0812">Transmembrane</keyword>
<keyword evidence="12 13" id="KW-0472">Membrane</keyword>
<dbReference type="Proteomes" id="UP001169006">
    <property type="component" value="Unassembled WGS sequence"/>
</dbReference>
<dbReference type="InterPro" id="IPR014729">
    <property type="entry name" value="Rossmann-like_a/b/a_fold"/>
</dbReference>
<dbReference type="InterPro" id="IPR004358">
    <property type="entry name" value="Sig_transdc_His_kin-like_C"/>
</dbReference>
<dbReference type="Gene3D" id="1.20.120.620">
    <property type="entry name" value="Backbone structure of the membrane domain of e. Coli histidine kinase receptor kdpd"/>
    <property type="match status" value="1"/>
</dbReference>
<dbReference type="SMART" id="SM00387">
    <property type="entry name" value="HATPase_c"/>
    <property type="match status" value="1"/>
</dbReference>
<evidence type="ECO:0000256" key="13">
    <source>
        <dbReference type="SAM" id="Phobius"/>
    </source>
</evidence>
<evidence type="ECO:0000313" key="16">
    <source>
        <dbReference type="Proteomes" id="UP001169006"/>
    </source>
</evidence>
<dbReference type="InterPro" id="IPR038318">
    <property type="entry name" value="KdpD_sf"/>
</dbReference>
<dbReference type="PANTHER" id="PTHR45569">
    <property type="entry name" value="SENSOR PROTEIN KDPD"/>
    <property type="match status" value="1"/>
</dbReference>
<dbReference type="PROSITE" id="PS50109">
    <property type="entry name" value="HIS_KIN"/>
    <property type="match status" value="1"/>
</dbReference>
<comment type="caution">
    <text evidence="15">The sequence shown here is derived from an EMBL/GenBank/DDBJ whole genome shotgun (WGS) entry which is preliminary data.</text>
</comment>
<dbReference type="SMART" id="SM00388">
    <property type="entry name" value="HisKA"/>
    <property type="match status" value="1"/>
</dbReference>
<dbReference type="InterPro" id="IPR052023">
    <property type="entry name" value="Histidine_kinase_KdpD"/>
</dbReference>
<comment type="subcellular location">
    <subcellularLocation>
        <location evidence="2">Membrane</location>
        <topology evidence="2">Multi-pass membrane protein</topology>
    </subcellularLocation>
</comment>
<reference evidence="15" key="2">
    <citation type="submission" date="2023-07" db="EMBL/GenBank/DDBJ databases">
        <authorList>
            <person name="Sun H."/>
        </authorList>
    </citation>
    <scope>NUCLEOTIDE SEQUENCE</scope>
    <source>
        <strain evidence="15">05753</strain>
    </source>
</reference>
<reference evidence="15" key="1">
    <citation type="journal article" date="2015" name="Int. J. Syst. Evol. Microbiol.">
        <title>Rhizobium oryzicola sp. nov., potential plant-growth-promoting endophytic bacteria isolated from rice roots.</title>
        <authorList>
            <person name="Zhang X.X."/>
            <person name="Gao J.S."/>
            <person name="Cao Y.H."/>
            <person name="Sheirdil R.A."/>
            <person name="Wang X.C."/>
            <person name="Zhang L."/>
        </authorList>
    </citation>
    <scope>NUCLEOTIDE SEQUENCE</scope>
    <source>
        <strain evidence="15">05753</strain>
    </source>
</reference>
<dbReference type="GO" id="GO:0016301">
    <property type="term" value="F:kinase activity"/>
    <property type="evidence" value="ECO:0007669"/>
    <property type="project" value="UniProtKB-KW"/>
</dbReference>
<dbReference type="InterPro" id="IPR003594">
    <property type="entry name" value="HATPase_dom"/>
</dbReference>
<gene>
    <name evidence="15" type="ORF">Q2T52_22825</name>
</gene>
<keyword evidence="11" id="KW-0902">Two-component regulatory system</keyword>
<dbReference type="Pfam" id="PF13493">
    <property type="entry name" value="DUF4118"/>
    <property type="match status" value="1"/>
</dbReference>
<dbReference type="Pfam" id="PF02702">
    <property type="entry name" value="KdpD"/>
    <property type="match status" value="1"/>
</dbReference>
<dbReference type="CDD" id="cd00075">
    <property type="entry name" value="HATPase"/>
    <property type="match status" value="1"/>
</dbReference>
<dbReference type="EMBL" id="JAUKWQ010000011">
    <property type="protein sequence ID" value="MDO1584933.1"/>
    <property type="molecule type" value="Genomic_DNA"/>
</dbReference>
<dbReference type="InterPro" id="IPR025201">
    <property type="entry name" value="KdpD_TM"/>
</dbReference>
<dbReference type="SUPFAM" id="SSF47384">
    <property type="entry name" value="Homodimeric domain of signal transducing histidine kinase"/>
    <property type="match status" value="1"/>
</dbReference>
<sequence length="907" mass="99071">MSDEFRDQENRPDPDALLALASRSRKGRLTIFLGAAPGVGKTFAMLSRARIRQMAGTDIVVGLVETHGRAETEALVEGLEILPRKTLEYKGRSLEEFDLDAALARKPAILIVDELAHSNLGESRHPKRYQDVEELLASGIDVWTALNIQHLESLSDIVSQITGVQVREIVPDRVLKQADDVILIDLPPEELLARLREGKVYVPANAARATESFFRLGNLTALRELALRRTADRVDDEMVDFLKQNAIEGPWRTSERLLVCVGPDELSEKVVMTASHLSSGLNAPWLVVCLERADQVDEDPQRQARVDDTLRLAERLGGETRRLYGRDFVEELLKVARKEHITQIVIGAPRRSSLQRLFRRSLADELLNRLGGLGLHFVTEDKPSGRRSFDLFKRFGSRRVGLTPRQYATALLVTVAATAAGRAIIEVVALPNVSMLFLLAVLVAALREGYLTALLASVLSALAYNFFFIPPIGTLTIAAPHEVFAFIIFIVATLLAGGIASRLHKQALLSARRAAQTQTLYEVSSKLAGTLDREAIVWTAVSQLNSTIQRPVALLAPVDGQLELQSSWPPDTELGVAELTAARFAYEKGEVAGSGTGTLPNAKLQFRPLRGPSGTLAVCGYAPDAEGLDPTEEHALAAILDQVTIALDRSALTVKSVEQSARLENERFRSALLSSISHDLRTPLATITGAVTSLKEFGDRMPEESRRDLLISIEEEGERLSRFVGNLLDMTRIESGAVEPKRDWVDVGEVVLSSVERAKRLAPGIDISASVAQDLPLIRADSVLLGQVLFNLIDNACKHGGGEPVTVYAKIEGQAVAVSVTDLGKGIPEKDLDRVFEKFYRRSKKTDGRKPGTGLGLSIAKGFVEAMGGSIQVESPAVRRRGTRFTVRFAVEASANDMPVAKGRQVV</sequence>
<dbReference type="Gene3D" id="1.10.287.130">
    <property type="match status" value="1"/>
</dbReference>
<feature type="transmembrane region" description="Helical" evidence="13">
    <location>
        <begin position="423"/>
        <end position="446"/>
    </location>
</feature>
<dbReference type="EC" id="2.7.13.3" evidence="3"/>
<keyword evidence="9" id="KW-0067">ATP-binding</keyword>
<dbReference type="InterPro" id="IPR027417">
    <property type="entry name" value="P-loop_NTPase"/>
</dbReference>
<protein>
    <recommendedName>
        <fullName evidence="3">histidine kinase</fullName>
        <ecNumber evidence="3">2.7.13.3</ecNumber>
    </recommendedName>
</protein>
<keyword evidence="4" id="KW-0597">Phosphoprotein</keyword>
<evidence type="ECO:0000256" key="9">
    <source>
        <dbReference type="ARBA" id="ARBA00022840"/>
    </source>
</evidence>
<dbReference type="PANTHER" id="PTHR45569:SF1">
    <property type="entry name" value="SENSOR PROTEIN KDPD"/>
    <property type="match status" value="1"/>
</dbReference>
<dbReference type="Pfam" id="PF02518">
    <property type="entry name" value="HATPase_c"/>
    <property type="match status" value="1"/>
</dbReference>
<evidence type="ECO:0000256" key="6">
    <source>
        <dbReference type="ARBA" id="ARBA00022692"/>
    </source>
</evidence>
<evidence type="ECO:0000256" key="10">
    <source>
        <dbReference type="ARBA" id="ARBA00022989"/>
    </source>
</evidence>
<evidence type="ECO:0000256" key="12">
    <source>
        <dbReference type="ARBA" id="ARBA00023136"/>
    </source>
</evidence>
<dbReference type="InterPro" id="IPR006016">
    <property type="entry name" value="UspA"/>
</dbReference>
<evidence type="ECO:0000256" key="8">
    <source>
        <dbReference type="ARBA" id="ARBA00022777"/>
    </source>
</evidence>
<evidence type="ECO:0000256" key="3">
    <source>
        <dbReference type="ARBA" id="ARBA00012438"/>
    </source>
</evidence>
<dbReference type="InterPro" id="IPR036890">
    <property type="entry name" value="HATPase_C_sf"/>
</dbReference>
<evidence type="ECO:0000256" key="5">
    <source>
        <dbReference type="ARBA" id="ARBA00022679"/>
    </source>
</evidence>
<dbReference type="Gene3D" id="3.40.50.300">
    <property type="entry name" value="P-loop containing nucleotide triphosphate hydrolases"/>
    <property type="match status" value="1"/>
</dbReference>
<dbReference type="InterPro" id="IPR003661">
    <property type="entry name" value="HisK_dim/P_dom"/>
</dbReference>
<feature type="domain" description="Histidine kinase" evidence="14">
    <location>
        <begin position="675"/>
        <end position="893"/>
    </location>
</feature>
<dbReference type="InterPro" id="IPR029016">
    <property type="entry name" value="GAF-like_dom_sf"/>
</dbReference>
<dbReference type="Pfam" id="PF00512">
    <property type="entry name" value="HisKA"/>
    <property type="match status" value="1"/>
</dbReference>
<keyword evidence="16" id="KW-1185">Reference proteome</keyword>
<dbReference type="PRINTS" id="PR00344">
    <property type="entry name" value="BCTRLSENSOR"/>
</dbReference>
<feature type="transmembrane region" description="Helical" evidence="13">
    <location>
        <begin position="483"/>
        <end position="503"/>
    </location>
</feature>
<evidence type="ECO:0000256" key="1">
    <source>
        <dbReference type="ARBA" id="ARBA00000085"/>
    </source>
</evidence>
<dbReference type="Gene3D" id="3.40.50.620">
    <property type="entry name" value="HUPs"/>
    <property type="match status" value="1"/>
</dbReference>
<evidence type="ECO:0000259" key="14">
    <source>
        <dbReference type="PROSITE" id="PS50109"/>
    </source>
</evidence>
<dbReference type="Gene3D" id="3.30.450.40">
    <property type="match status" value="1"/>
</dbReference>
<keyword evidence="7" id="KW-0547">Nucleotide-binding</keyword>
<feature type="transmembrane region" description="Helical" evidence="13">
    <location>
        <begin position="453"/>
        <end position="477"/>
    </location>
</feature>
<dbReference type="SUPFAM" id="SSF55874">
    <property type="entry name" value="ATPase domain of HSP90 chaperone/DNA topoisomerase II/histidine kinase"/>
    <property type="match status" value="1"/>
</dbReference>
<dbReference type="InterPro" id="IPR036097">
    <property type="entry name" value="HisK_dim/P_sf"/>
</dbReference>
<evidence type="ECO:0000256" key="2">
    <source>
        <dbReference type="ARBA" id="ARBA00004141"/>
    </source>
</evidence>
<keyword evidence="5" id="KW-0808">Transferase</keyword>
<dbReference type="InterPro" id="IPR003852">
    <property type="entry name" value="Sig_transdc_His_kinase_KdpD_N"/>
</dbReference>
<evidence type="ECO:0000256" key="7">
    <source>
        <dbReference type="ARBA" id="ARBA00022741"/>
    </source>
</evidence>
<keyword evidence="8 15" id="KW-0418">Kinase</keyword>
<evidence type="ECO:0000256" key="4">
    <source>
        <dbReference type="ARBA" id="ARBA00022553"/>
    </source>
</evidence>
<dbReference type="Pfam" id="PF00582">
    <property type="entry name" value="Usp"/>
    <property type="match status" value="1"/>
</dbReference>
<accession>A0ABT8T454</accession>